<dbReference type="Proteomes" id="UP000494115">
    <property type="component" value="Unassembled WGS sequence"/>
</dbReference>
<dbReference type="SUPFAM" id="SSF75553">
    <property type="entry name" value="Smc hinge domain"/>
    <property type="match status" value="1"/>
</dbReference>
<dbReference type="InterPro" id="IPR024704">
    <property type="entry name" value="SMC"/>
</dbReference>
<evidence type="ECO:0000256" key="1">
    <source>
        <dbReference type="ARBA" id="ARBA00022490"/>
    </source>
</evidence>
<feature type="coiled-coil region" evidence="6">
    <location>
        <begin position="276"/>
        <end position="317"/>
    </location>
</feature>
<dbReference type="GO" id="GO:0030261">
    <property type="term" value="P:chromosome condensation"/>
    <property type="evidence" value="ECO:0007669"/>
    <property type="project" value="InterPro"/>
</dbReference>
<dbReference type="GO" id="GO:0005524">
    <property type="term" value="F:ATP binding"/>
    <property type="evidence" value="ECO:0007669"/>
    <property type="project" value="UniProtKB-UniRule"/>
</dbReference>
<reference evidence="8 9" key="1">
    <citation type="submission" date="2020-04" db="EMBL/GenBank/DDBJ databases">
        <authorList>
            <person name="De Canck E."/>
        </authorList>
    </citation>
    <scope>NUCLEOTIDE SEQUENCE [LARGE SCALE GENOMIC DNA]</scope>
    <source>
        <strain evidence="8 9">LMG 28138</strain>
    </source>
</reference>
<keyword evidence="2 6" id="KW-0547">Nucleotide-binding</keyword>
<comment type="similarity">
    <text evidence="6">Belongs to the SMC family.</text>
</comment>
<dbReference type="AlphaFoldDB" id="A0A6S7BBS4"/>
<dbReference type="GO" id="GO:0006260">
    <property type="term" value="P:DNA replication"/>
    <property type="evidence" value="ECO:0007669"/>
    <property type="project" value="UniProtKB-UniRule"/>
</dbReference>
<feature type="coiled-coil region" evidence="6">
    <location>
        <begin position="406"/>
        <end position="468"/>
    </location>
</feature>
<evidence type="ECO:0000256" key="6">
    <source>
        <dbReference type="HAMAP-Rule" id="MF_01894"/>
    </source>
</evidence>
<gene>
    <name evidence="8" type="primary">smc_2</name>
    <name evidence="6" type="synonym">smc</name>
    <name evidence="8" type="ORF">LMG28138_03770</name>
</gene>
<dbReference type="Pfam" id="PF02463">
    <property type="entry name" value="SMC_N"/>
    <property type="match status" value="1"/>
</dbReference>
<feature type="coiled-coil region" evidence="6">
    <location>
        <begin position="347"/>
        <end position="377"/>
    </location>
</feature>
<dbReference type="InterPro" id="IPR003395">
    <property type="entry name" value="RecF/RecN/SMC_N"/>
</dbReference>
<dbReference type="CDD" id="cd03278">
    <property type="entry name" value="ABC_SMC_barmotin"/>
    <property type="match status" value="2"/>
</dbReference>
<evidence type="ECO:0000256" key="2">
    <source>
        <dbReference type="ARBA" id="ARBA00022741"/>
    </source>
</evidence>
<comment type="domain">
    <text evidence="6">Contains large globular domains required for ATP hydrolysis at each terminus and a third globular domain forming a flexible hinge near the middle of the molecule. These domains are separated by coiled-coil structures.</text>
</comment>
<keyword evidence="1 6" id="KW-0963">Cytoplasm</keyword>
<keyword evidence="4 6" id="KW-0175">Coiled coil</keyword>
<proteinExistence type="inferred from homology"/>
<keyword evidence="3 6" id="KW-0067">ATP-binding</keyword>
<accession>A0A6S7BBS4</accession>
<evidence type="ECO:0000256" key="4">
    <source>
        <dbReference type="ARBA" id="ARBA00023054"/>
    </source>
</evidence>
<comment type="subcellular location">
    <subcellularLocation>
        <location evidence="6">Cytoplasm</location>
    </subcellularLocation>
</comment>
<feature type="domain" description="SMC hinge" evidence="7">
    <location>
        <begin position="624"/>
        <end position="731"/>
    </location>
</feature>
<name>A0A6S7BBS4_9BURK</name>
<dbReference type="SUPFAM" id="SSF52540">
    <property type="entry name" value="P-loop containing nucleoside triphosphate hydrolases"/>
    <property type="match status" value="1"/>
</dbReference>
<dbReference type="Pfam" id="PF06470">
    <property type="entry name" value="SMC_hinge"/>
    <property type="match status" value="1"/>
</dbReference>
<dbReference type="GO" id="GO:0016887">
    <property type="term" value="F:ATP hydrolysis activity"/>
    <property type="evidence" value="ECO:0007669"/>
    <property type="project" value="InterPro"/>
</dbReference>
<dbReference type="NCBIfam" id="TIGR02168">
    <property type="entry name" value="SMC_prok_B"/>
    <property type="match status" value="1"/>
</dbReference>
<comment type="function">
    <text evidence="6">Required for chromosome condensation and partitioning.</text>
</comment>
<evidence type="ECO:0000313" key="8">
    <source>
        <dbReference type="EMBL" id="CAB3794897.1"/>
    </source>
</evidence>
<dbReference type="InterPro" id="IPR010935">
    <property type="entry name" value="SMC_hinge"/>
</dbReference>
<organism evidence="8 9">
    <name type="scientific">Pararobbsia alpina</name>
    <dbReference type="NCBI Taxonomy" id="621374"/>
    <lineage>
        <taxon>Bacteria</taxon>
        <taxon>Pseudomonadati</taxon>
        <taxon>Pseudomonadota</taxon>
        <taxon>Betaproteobacteria</taxon>
        <taxon>Burkholderiales</taxon>
        <taxon>Burkholderiaceae</taxon>
        <taxon>Pararobbsia</taxon>
    </lineage>
</organism>
<dbReference type="GO" id="GO:0005694">
    <property type="term" value="C:chromosome"/>
    <property type="evidence" value="ECO:0007669"/>
    <property type="project" value="InterPro"/>
</dbReference>
<keyword evidence="5 6" id="KW-0238">DNA-binding</keyword>
<feature type="coiled-coil region" evidence="6">
    <location>
        <begin position="511"/>
        <end position="612"/>
    </location>
</feature>
<dbReference type="InterPro" id="IPR036277">
    <property type="entry name" value="SMC_hinge_sf"/>
</dbReference>
<evidence type="ECO:0000256" key="5">
    <source>
        <dbReference type="ARBA" id="ARBA00023125"/>
    </source>
</evidence>
<dbReference type="PIRSF" id="PIRSF005719">
    <property type="entry name" value="SMC"/>
    <property type="match status" value="1"/>
</dbReference>
<dbReference type="PANTHER" id="PTHR43977">
    <property type="entry name" value="STRUCTURAL MAINTENANCE OF CHROMOSOMES PROTEIN 3"/>
    <property type="match status" value="1"/>
</dbReference>
<keyword evidence="9" id="KW-1185">Reference proteome</keyword>
<dbReference type="GO" id="GO:0007062">
    <property type="term" value="P:sister chromatid cohesion"/>
    <property type="evidence" value="ECO:0007669"/>
    <property type="project" value="InterPro"/>
</dbReference>
<sequence length="1278" mass="141445">MCRRLYGHVCRHTREHADQRASGPAIIPARAAPVEAAALCGAVAAGRAQRSPGFTKTTADAAMPDGMIATQTRLNPTPIRGRWLAAFRVFWHAQASSFHFSISDCAVRLTSIKLAGFKSFVDPTQFQVPGQLVGVVGPNGCGKSNIIDAVRWVLGESRASELRGESMQDVIFNGSTNRKPGSRASVELVFDNGDGRASGQWSTYAEIAVKRVLTRDGTSSYFINNMAARRRDIQDIFLGTGLGPRAYAIIGQGMISRIIEAKPEDLRVFLEEAAGVSKYKERRRETENRLNDTRENLTRVEDIVRELGSNLEKLEGQAVVAQKFKELQADGEEKQRLLWLLRRNDALDEQARQLRAIETAQIDLEAQTAKLREIEASLETQRVAHYAASDAMQGAQGGLYEANAEVSRLEAEIKFIIESRNRAQAQIAALTAQRQQWHGQAEVARGDLEQAEETLAIAQEKNAVAHETAHAQVDALPALEARWRDVQSDLNEQRAGIAEAEQVIKLEAAHQRNADQHLQQLQVREERLRTESKGLDAPDDAQLEELRMQLAEHEEILSDAQARLADAQEALPRLDAERRAAHERVLAESARIHQLEARLAALKALQENVQTDGKIQPWLDKHELAGLPRLWKKLHIEPGWETALEAVLRERLAALEISNLDWVKSFAIDAPPAKLAFFSPPAAGRPQAQPAGLRPLLPLLRIDDPGLRAVLTEWLGAVFIADDLAQALASRQQLPDNGIFVVKAGHQVTRVGVQLYAADSEQAGMLARQQEIENLTREVRAQALLAEEAKGTEIRAEAAHSHASQALAELRGAAERATQRVHALQLDVLKLNQAHERYIARSTQIGEELSEITAQIDDQRALRAESEANFEQADSRLAELQARFEDQQLAFESLDEELSQARHQARELERAAQQAQYEERNVLARIEELKRTIQVAHDQRERLEVTLEDARAELESINEQTAHTGLQDALELRAAREAALSAARIELDTLTAQLRQSDEARLGVERSLQPLRDRITELQLKEQAARLNREQFDEQLQLAEVDEAALATKLTPDLKPAYLQGEVTRLNNAIAALGPVNMAALDELTAARERKAFLDAQTADLTSAINTLEDAIHKIDEETRELLQGTFNEVNHHFGELFPKLFGGGQAKLIMTGDEVLDAGVQVLAQPPGKKNTTIHLLSGGEKALTATALVFAMFQLNPAPFCLLDEVDAPLDDANTERFANLVRSMSDKTQFLFISHNKIAMEMAQQLIGVTMQEQGVSRIVAVDMESAAGFVQQAA</sequence>
<evidence type="ECO:0000259" key="7">
    <source>
        <dbReference type="SMART" id="SM00968"/>
    </source>
</evidence>
<dbReference type="HAMAP" id="MF_01894">
    <property type="entry name" value="Smc_prok"/>
    <property type="match status" value="1"/>
</dbReference>
<dbReference type="EMBL" id="CADIKM010000020">
    <property type="protein sequence ID" value="CAB3794897.1"/>
    <property type="molecule type" value="Genomic_DNA"/>
</dbReference>
<evidence type="ECO:0000313" key="9">
    <source>
        <dbReference type="Proteomes" id="UP000494115"/>
    </source>
</evidence>
<comment type="subunit">
    <text evidence="6">Homodimer.</text>
</comment>
<dbReference type="GO" id="GO:0003677">
    <property type="term" value="F:DNA binding"/>
    <property type="evidence" value="ECO:0007669"/>
    <property type="project" value="UniProtKB-UniRule"/>
</dbReference>
<dbReference type="GO" id="GO:0007059">
    <property type="term" value="P:chromosome segregation"/>
    <property type="evidence" value="ECO:0007669"/>
    <property type="project" value="UniProtKB-UniRule"/>
</dbReference>
<dbReference type="Gene3D" id="3.40.50.300">
    <property type="entry name" value="P-loop containing nucleotide triphosphate hydrolases"/>
    <property type="match status" value="2"/>
</dbReference>
<feature type="binding site" evidence="6">
    <location>
        <begin position="138"/>
        <end position="145"/>
    </location>
    <ligand>
        <name>ATP</name>
        <dbReference type="ChEBI" id="CHEBI:30616"/>
    </ligand>
</feature>
<dbReference type="InterPro" id="IPR011890">
    <property type="entry name" value="SMC_prok"/>
</dbReference>
<evidence type="ECO:0000256" key="3">
    <source>
        <dbReference type="ARBA" id="ARBA00022840"/>
    </source>
</evidence>
<protein>
    <recommendedName>
        <fullName evidence="6">Chromosome partition protein Smc</fullName>
    </recommendedName>
</protein>
<dbReference type="InterPro" id="IPR027417">
    <property type="entry name" value="P-loop_NTPase"/>
</dbReference>
<feature type="coiled-coil region" evidence="6">
    <location>
        <begin position="807"/>
        <end position="1000"/>
    </location>
</feature>
<dbReference type="SMART" id="SM00968">
    <property type="entry name" value="SMC_hinge"/>
    <property type="match status" value="1"/>
</dbReference>
<dbReference type="GO" id="GO:0005737">
    <property type="term" value="C:cytoplasm"/>
    <property type="evidence" value="ECO:0007669"/>
    <property type="project" value="UniProtKB-SubCell"/>
</dbReference>